<dbReference type="AlphaFoldDB" id="A0AAV4ASC2"/>
<dbReference type="EMBL" id="BLXT01004521">
    <property type="protein sequence ID" value="GFO14021.1"/>
    <property type="molecule type" value="Genomic_DNA"/>
</dbReference>
<evidence type="ECO:0000313" key="3">
    <source>
        <dbReference type="Proteomes" id="UP000735302"/>
    </source>
</evidence>
<proteinExistence type="predicted"/>
<reference evidence="2 3" key="1">
    <citation type="journal article" date="2021" name="Elife">
        <title>Chloroplast acquisition without the gene transfer in kleptoplastic sea slugs, Plakobranchus ocellatus.</title>
        <authorList>
            <person name="Maeda T."/>
            <person name="Takahashi S."/>
            <person name="Yoshida T."/>
            <person name="Shimamura S."/>
            <person name="Takaki Y."/>
            <person name="Nagai Y."/>
            <person name="Toyoda A."/>
            <person name="Suzuki Y."/>
            <person name="Arimoto A."/>
            <person name="Ishii H."/>
            <person name="Satoh N."/>
            <person name="Nishiyama T."/>
            <person name="Hasebe M."/>
            <person name="Maruyama T."/>
            <person name="Minagawa J."/>
            <person name="Obokata J."/>
            <person name="Shigenobu S."/>
        </authorList>
    </citation>
    <scope>NUCLEOTIDE SEQUENCE [LARGE SCALE GENOMIC DNA]</scope>
</reference>
<dbReference type="PROSITE" id="PS51257">
    <property type="entry name" value="PROKAR_LIPOPROTEIN"/>
    <property type="match status" value="1"/>
</dbReference>
<gene>
    <name evidence="2" type="ORF">PoB_004052600</name>
</gene>
<dbReference type="Proteomes" id="UP000735302">
    <property type="component" value="Unassembled WGS sequence"/>
</dbReference>
<evidence type="ECO:0000256" key="1">
    <source>
        <dbReference type="SAM" id="MobiDB-lite"/>
    </source>
</evidence>
<keyword evidence="3" id="KW-1185">Reference proteome</keyword>
<protein>
    <submittedName>
        <fullName evidence="2">Uncharacterized protein</fullName>
    </submittedName>
</protein>
<feature type="region of interest" description="Disordered" evidence="1">
    <location>
        <begin position="20"/>
        <end position="43"/>
    </location>
</feature>
<name>A0AAV4ASC2_9GAST</name>
<evidence type="ECO:0000313" key="2">
    <source>
        <dbReference type="EMBL" id="GFO14021.1"/>
    </source>
</evidence>
<organism evidence="2 3">
    <name type="scientific">Plakobranchus ocellatus</name>
    <dbReference type="NCBI Taxonomy" id="259542"/>
    <lineage>
        <taxon>Eukaryota</taxon>
        <taxon>Metazoa</taxon>
        <taxon>Spiralia</taxon>
        <taxon>Lophotrochozoa</taxon>
        <taxon>Mollusca</taxon>
        <taxon>Gastropoda</taxon>
        <taxon>Heterobranchia</taxon>
        <taxon>Euthyneura</taxon>
        <taxon>Panpulmonata</taxon>
        <taxon>Sacoglossa</taxon>
        <taxon>Placobranchoidea</taxon>
        <taxon>Plakobranchidae</taxon>
        <taxon>Plakobranchus</taxon>
    </lineage>
</organism>
<accession>A0AAV4ASC2</accession>
<sequence>MYRPEAVHGLQTVLVTSCDRHGGSTLSQSPHGKKKKQGTAGELNRTIAIEREREEKTKQGGEKVMYCERLFIGRLLRPETVQ</sequence>
<comment type="caution">
    <text evidence="2">The sequence shown here is derived from an EMBL/GenBank/DDBJ whole genome shotgun (WGS) entry which is preliminary data.</text>
</comment>